<organism evidence="2 3">
    <name type="scientific">Pseudomonas sivasensis</name>
    <dbReference type="NCBI Taxonomy" id="1880678"/>
    <lineage>
        <taxon>Bacteria</taxon>
        <taxon>Pseudomonadati</taxon>
        <taxon>Pseudomonadota</taxon>
        <taxon>Gammaproteobacteria</taxon>
        <taxon>Pseudomonadales</taxon>
        <taxon>Pseudomonadaceae</taxon>
        <taxon>Pseudomonas</taxon>
    </lineage>
</organism>
<evidence type="ECO:0000259" key="1">
    <source>
        <dbReference type="Pfam" id="PF14220"/>
    </source>
</evidence>
<reference evidence="2 3" key="1">
    <citation type="submission" date="2024-10" db="EMBL/GenBank/DDBJ databases">
        <title>The Natural Products Discovery Center: Release of the First 8490 Sequenced Strains for Exploring Actinobacteria Biosynthetic Diversity.</title>
        <authorList>
            <person name="Kalkreuter E."/>
            <person name="Kautsar S.A."/>
            <person name="Yang D."/>
            <person name="Bader C.D."/>
            <person name="Teijaro C.N."/>
            <person name="Fluegel L."/>
            <person name="Davis C.M."/>
            <person name="Simpson J.R."/>
            <person name="Lauterbach L."/>
            <person name="Steele A.D."/>
            <person name="Gui C."/>
            <person name="Meng S."/>
            <person name="Li G."/>
            <person name="Viehrig K."/>
            <person name="Ye F."/>
            <person name="Su P."/>
            <person name="Kiefer A.F."/>
            <person name="Nichols A."/>
            <person name="Cepeda A.J."/>
            <person name="Yan W."/>
            <person name="Fan B."/>
            <person name="Jiang Y."/>
            <person name="Adhikari A."/>
            <person name="Zheng C.-J."/>
            <person name="Schuster L."/>
            <person name="Cowan T.M."/>
            <person name="Smanski M.J."/>
            <person name="Chevrette M.G."/>
            <person name="De Carvalho L.P.S."/>
            <person name="Shen B."/>
        </authorList>
    </citation>
    <scope>NUCLEOTIDE SEQUENCE [LARGE SCALE GENOMIC DNA]</scope>
    <source>
        <strain evidence="2 3">NPDC087581</strain>
    </source>
</reference>
<dbReference type="Pfam" id="PF14220">
    <property type="entry name" value="DUF4329"/>
    <property type="match status" value="2"/>
</dbReference>
<accession>A0ABW8E138</accession>
<feature type="domain" description="DUF4329" evidence="1">
    <location>
        <begin position="476"/>
        <end position="611"/>
    </location>
</feature>
<evidence type="ECO:0000313" key="3">
    <source>
        <dbReference type="Proteomes" id="UP001617213"/>
    </source>
</evidence>
<evidence type="ECO:0000313" key="2">
    <source>
        <dbReference type="EMBL" id="MFJ2679577.1"/>
    </source>
</evidence>
<dbReference type="EMBL" id="JBIUWZ010000022">
    <property type="protein sequence ID" value="MFJ2679577.1"/>
    <property type="molecule type" value="Genomic_DNA"/>
</dbReference>
<comment type="caution">
    <text evidence="2">The sequence shown here is derived from an EMBL/GenBank/DDBJ whole genome shotgun (WGS) entry which is preliminary data.</text>
</comment>
<name>A0ABW8E138_9PSED</name>
<dbReference type="RefSeq" id="WP_401382074.1">
    <property type="nucleotide sequence ID" value="NZ_JBIUWZ010000022.1"/>
</dbReference>
<keyword evidence="3" id="KW-1185">Reference proteome</keyword>
<sequence length="2415" mass="264776">MAIRLSRQERAAGAGRGASRLPPLSPAFVHEADAAYWAHRKIGDRRDREYGGVILKNPAGKYFATDPVPGDGMQFDLLNVLGISAEGYYQQPRGYTCVASYHSHPAQHALIRERNPSFDERMAKAFLGFFSSSDFSHDVDDREFFPAAYLSGPDGSLIRYAPSGSSPERSFALWLRAGKPAGSRVGVYGPFNEFVKKVSTLGELSLIVPTALWGGSFGKVPANWVVFEPFSSSTLTELPLFTAVFDQATKAIRSALAGGGAGGVLLKARDKEAYIATVGRTLDPHQPFLRQLFPSREGKFALPADYGVAGFYLGPTPPATVLPVQEPELYQAFFAPRALALGIYQAHTLETVDQALGVSIYYRTQGRALLKYRCSLTSAEAALFKVEADGSVVDDGLDAALLSGQMSPRDFVRRVASTGQLSVEQTSALWSVAGVVDENWVPDKTVTQPTSTTTPGSGGTSVTLPALSPAFIHADDAALWAHRRIGARRDREYGGVILRNLQGYFFATEPVSGQGLEFDIRDVLGTREDGSFLPIAGYRRAGLYHSHPADYEQVASANPKMSEHQVKAYLNFFSPWDAAGDITYQHNFALSYLSGPDDSLVRYRPSGSFAEAQYAKWILGKVSEAAWGTDGSIEGHFKKMLAVGELSFVTSNPLWGGSRGVVPQSWQPYQAFAAPAPGLLPLLSHVCATVSDAIQAGVALGTGSRTSWRLGLVLKRDGKDEFVATQAHLLDEPRFYVSHLLSTDADGNYLLPDEHHIVGFYCDPPAEHGRVAVNQPWLYRSFFPPLGLGSAAQQAGLIANLQVPDQPLGLYQQTADGALLRYRFNFSPAEVERFGSSPEADNALLTGSLTPQDYVRQVAAVGELTVLATNRMWDRAGVVTAAWRPFTDVPEVTVGPAFIQPDDAARWAHNQIGTRRDKEYGGLILKRGNRYFATHPASGEQVLFDFSTILAVDDEGNFIAPHPYECHALYHSHPADEGSIRQFNPGFTADQVELFNSFYSNADQVFVITHRNFARVHYLSGTVNSLLKYVSSGSAEETSLKAQLTGTEPVVPFSAFEGAVWRLAKAGELHVLVPSPVWGGVRGKVPQDWTLRSPVSSDGVAQAQPFFTPIVSTAQAAVLVALSFSAGLPRTGYQGVVLKHLTASTYVATEPTALGAALTGLFPVRNNGQPRLPSNHRVVGFYYSQAPLADTPLPATEPWLYKRFVSPQLLVTAMNQAAATQSLQIAEMGLKLFLHTDDGALLQWQAPEAKAATELFNVAIDGTVTDNGNQAALMDGSLSPRAFVRRVIRAGELTVRQTGQLWTERGVVYDSEVLPLGTAKRDSVDATFLSADDAARHAHERIGIRRDAGYGGYILRRPDQRFTFTEPVRFQGNGFAADLLLSSSDNGLVVPPAEHVICGRYSSHPPLSQADLERWRRLGWTLTDLEITVTMFADQEIRSVIQSGLPAYLSGTPNNLICYIPSGSQKEALVLANTRQTPGVDSYRLRLERGALKPQDIVIRLADAGELRVLSHTRLWGPRLRVYDDWTPNFEYAQVAPQTPSLSAIFTTLDAAAINAHKRGHGRSLEAQGYTAYLLKHPQKNEYVVSELAPQASEGRLSNASLGAPYLEGGDFAHGFVVAGMLYSQQWLPSGVSSSEAWLTRFFATPQLLQRAEKDARHLPGADTGDVLPVYLSTLEGALLRYQPAKTSLFSGGENGGEVSVQGMSLRSGTLDIRRYVTLMAQTGDLTVLYSSQCWDRRGAVSKESSRWRPYAHFIRRRLGPVFNEQDDAARYAHSRLQAVNGRRLFGGLILQRPDGLFVATEPVSVPREDFEHTWIFPDEMVAVGGFPAAHTLVARYRSSPGRELPFTLDATQRDIYRTMLSTRVISAVLTTAHASLSREYLFGADGSIISYSRSNSLLEATLKDDLAPLNLVREDRLENTLEQQIRAGEVTPEAFVQRLSKAGRLRVVEGSEVWGPPRLLQGFVPKAFRLPGAQIENALADPAFSPVFAQERAAVRYAHERCQYGSALQFGYVFKDARKEQYMVTMPLVRSSYWKFEQVFPSGLLPQGYVLEGIYLCAALETLTPGHDPHGQMIHSPMVIDNGIRFARHGVKGKQLSLYLSCPEGALLRYQYLQTDEALDDRSHFPTLRQQLHEGKITLLDYVHELAGLGNLDVLVEGSVWAGTRRITPGWQPGTGEGFFDYPMGCGPLFSHPDDAARYVQRRLSAIQGHNYVAAVLANPNDSSFITTLPLWPGLDATRLFRLFYTGPSGPVQPMSPPASGPVPYPDFPDLYRVVGAQLAYRDTAPVESAASEDDSLNSNFIEPTFLAYCIRILKAQSRSTTNFYLMTRGGALLKYVLGLSSPENELMTSAASLTPVEFFRRLAGVGQLSVLDRDGYWHNEGLISEVLKDRRKEVGTDEPLVDEPLQLRDRDEL</sequence>
<protein>
    <submittedName>
        <fullName evidence="2">DUF4329 domain-containing protein</fullName>
    </submittedName>
</protein>
<gene>
    <name evidence="2" type="ORF">ACIOWJ_15975</name>
</gene>
<feature type="domain" description="DUF4329" evidence="1">
    <location>
        <begin position="33"/>
        <end position="165"/>
    </location>
</feature>
<dbReference type="Proteomes" id="UP001617213">
    <property type="component" value="Unassembled WGS sequence"/>
</dbReference>
<proteinExistence type="predicted"/>
<dbReference type="InterPro" id="IPR025479">
    <property type="entry name" value="DUF4329"/>
</dbReference>